<evidence type="ECO:0000313" key="2">
    <source>
        <dbReference type="Proteomes" id="UP000654452"/>
    </source>
</evidence>
<dbReference type="RefSeq" id="WP_200483911.1">
    <property type="nucleotide sequence ID" value="NZ_JAEPIV010000001.1"/>
</dbReference>
<evidence type="ECO:0000313" key="1">
    <source>
        <dbReference type="EMBL" id="MBK4717542.1"/>
    </source>
</evidence>
<reference evidence="1 2" key="1">
    <citation type="submission" date="2021-01" db="EMBL/GenBank/DDBJ databases">
        <title>Azospirillum sp. YIM DDC1 draft genome.</title>
        <authorList>
            <person name="Wang Y.-X."/>
        </authorList>
    </citation>
    <scope>NUCLEOTIDE SEQUENCE [LARGE SCALE GENOMIC DNA]</scope>
    <source>
        <strain evidence="1 2">YIM DDC1</strain>
    </source>
</reference>
<name>A0ABS1HT21_9PROT</name>
<dbReference type="EMBL" id="JAEPIV010000001">
    <property type="protein sequence ID" value="MBK4717542.1"/>
    <property type="molecule type" value="Genomic_DNA"/>
</dbReference>
<keyword evidence="2" id="KW-1185">Reference proteome</keyword>
<evidence type="ECO:0008006" key="3">
    <source>
        <dbReference type="Google" id="ProtNLM"/>
    </source>
</evidence>
<dbReference type="Proteomes" id="UP000654452">
    <property type="component" value="Unassembled WGS sequence"/>
</dbReference>
<gene>
    <name evidence="1" type="ORF">JJL56_01525</name>
</gene>
<accession>A0ABS1HT21</accession>
<comment type="caution">
    <text evidence="1">The sequence shown here is derived from an EMBL/GenBank/DDBJ whole genome shotgun (WGS) entry which is preliminary data.</text>
</comment>
<sequence>MRGVKRSAAHEEMVRRLAEAQHPSTGKSVFPTMRELMVFAAALGFENGLRRPLQGATHEIDARQFEGATDSARRAMDIIYLIALAGEKDVEVLRETAEDRMLAVFEEFANGGFEVLAGWLSEKPDDLDGDEAILVALSRHGFLESEASVDGLAREVEF</sequence>
<proteinExistence type="predicted"/>
<protein>
    <recommendedName>
        <fullName evidence="3">DNA phosphorothioation-associated protein 4</fullName>
    </recommendedName>
</protein>
<organism evidence="1 2">
    <name type="scientific">Azospirillum aestuarii</name>
    <dbReference type="NCBI Taxonomy" id="2802052"/>
    <lineage>
        <taxon>Bacteria</taxon>
        <taxon>Pseudomonadati</taxon>
        <taxon>Pseudomonadota</taxon>
        <taxon>Alphaproteobacteria</taxon>
        <taxon>Rhodospirillales</taxon>
        <taxon>Azospirillaceae</taxon>
        <taxon>Azospirillum</taxon>
    </lineage>
</organism>